<evidence type="ECO:0000256" key="3">
    <source>
        <dbReference type="ARBA" id="ARBA00022801"/>
    </source>
</evidence>
<comment type="caution">
    <text evidence="5">The sequence shown here is derived from an EMBL/GenBank/DDBJ whole genome shotgun (WGS) entry which is preliminary data.</text>
</comment>
<comment type="similarity">
    <text evidence="1">Belongs to the 'GDSL' lipolytic enzyme family.</text>
</comment>
<dbReference type="Gene3D" id="3.40.50.1110">
    <property type="entry name" value="SGNH hydrolase"/>
    <property type="match status" value="1"/>
</dbReference>
<organism evidence="5 6">
    <name type="scientific">Actinidia rufa</name>
    <dbReference type="NCBI Taxonomy" id="165716"/>
    <lineage>
        <taxon>Eukaryota</taxon>
        <taxon>Viridiplantae</taxon>
        <taxon>Streptophyta</taxon>
        <taxon>Embryophyta</taxon>
        <taxon>Tracheophyta</taxon>
        <taxon>Spermatophyta</taxon>
        <taxon>Magnoliopsida</taxon>
        <taxon>eudicotyledons</taxon>
        <taxon>Gunneridae</taxon>
        <taxon>Pentapetalae</taxon>
        <taxon>asterids</taxon>
        <taxon>Ericales</taxon>
        <taxon>Actinidiaceae</taxon>
        <taxon>Actinidia</taxon>
    </lineage>
</organism>
<dbReference type="EMBL" id="BJWL01000007">
    <property type="protein sequence ID" value="GFY91456.1"/>
    <property type="molecule type" value="Genomic_DNA"/>
</dbReference>
<accession>A0A7J0EZ42</accession>
<gene>
    <name evidence="5" type="ORF">Acr_07g0016520</name>
</gene>
<sequence>MMQVLLILLSTAAGIMGIVLLVVGKTRLSMELQFMELLAVIHLNTSAEMACIIPKLQATGYATRLWMIHSPIHRFLSRKHACRHSVHAQLTGKRRDGEVHGATEKTVEAVFIGVALLAAFSVFTASTQRIRKSSLAESSTVASCRFPAIFNFGDSNSDTGSVSAVFGRCPPPNGRTFFGKPSGRYSDGRLIVDFLAEKLGLPYLSAYLDSVGTNFSHGANFAASGASINPVPTANPIHLGLQLSQFEQFKARAIELYNQGESIYVKSSLPRPEDFSKALYTMDIGQNDLHAGLKLVTEEQVEASIPGLINQFGQKLYQQGARAFWIHNTGPIGCLPYFVINYPPKVNNADQNGCVKSYNEVAQVFNKQLKDRMYQLRTKFQDASLIYVDIFNAKYSLISKAKEHGFVDPLGYCCGHHGDYSLGCGKKTIVNGTEVYGASCSNPSEYISWDNIHYTEAANHWVSHQTLDGSLSDPQIPITEARCHSVRA</sequence>
<proteinExistence type="inferred from homology"/>
<evidence type="ECO:0000256" key="4">
    <source>
        <dbReference type="ARBA" id="ARBA00023180"/>
    </source>
</evidence>
<evidence type="ECO:0000313" key="6">
    <source>
        <dbReference type="Proteomes" id="UP000585474"/>
    </source>
</evidence>
<dbReference type="PANTHER" id="PTHR22835:SF514">
    <property type="entry name" value="GDSL-LIKE LIPASE_ACYLHYDROLASE SUPERFAMILY PROTEIN ISOFORM 1"/>
    <property type="match status" value="1"/>
</dbReference>
<name>A0A7J0EZ42_9ERIC</name>
<evidence type="ECO:0000256" key="2">
    <source>
        <dbReference type="ARBA" id="ARBA00022729"/>
    </source>
</evidence>
<dbReference type="AlphaFoldDB" id="A0A7J0EZ42"/>
<keyword evidence="3" id="KW-0378">Hydrolase</keyword>
<dbReference type="InterPro" id="IPR001087">
    <property type="entry name" value="GDSL"/>
</dbReference>
<evidence type="ECO:0000256" key="1">
    <source>
        <dbReference type="ARBA" id="ARBA00008668"/>
    </source>
</evidence>
<dbReference type="InterPro" id="IPR036514">
    <property type="entry name" value="SGNH_hydro_sf"/>
</dbReference>
<protein>
    <submittedName>
        <fullName evidence="5">Alpha-fucosidase 1</fullName>
    </submittedName>
</protein>
<keyword evidence="6" id="KW-1185">Reference proteome</keyword>
<dbReference type="InterPro" id="IPR035669">
    <property type="entry name" value="SGNH_plant_lipase-like"/>
</dbReference>
<dbReference type="CDD" id="cd01837">
    <property type="entry name" value="SGNH_plant_lipase_like"/>
    <property type="match status" value="1"/>
</dbReference>
<dbReference type="PANTHER" id="PTHR22835">
    <property type="entry name" value="ZINC FINGER FYVE DOMAIN CONTAINING PROTEIN"/>
    <property type="match status" value="1"/>
</dbReference>
<keyword evidence="4" id="KW-0325">Glycoprotein</keyword>
<evidence type="ECO:0000313" key="5">
    <source>
        <dbReference type="EMBL" id="GFY91456.1"/>
    </source>
</evidence>
<reference evidence="5 6" key="1">
    <citation type="submission" date="2019-07" db="EMBL/GenBank/DDBJ databases">
        <title>De Novo Assembly of kiwifruit Actinidia rufa.</title>
        <authorList>
            <person name="Sugita-Konishi S."/>
            <person name="Sato K."/>
            <person name="Mori E."/>
            <person name="Abe Y."/>
            <person name="Kisaki G."/>
            <person name="Hamano K."/>
            <person name="Suezawa K."/>
            <person name="Otani M."/>
            <person name="Fukuda T."/>
            <person name="Manabe T."/>
            <person name="Gomi K."/>
            <person name="Tabuchi M."/>
            <person name="Akimitsu K."/>
            <person name="Kataoka I."/>
        </authorList>
    </citation>
    <scope>NUCLEOTIDE SEQUENCE [LARGE SCALE GENOMIC DNA]</scope>
    <source>
        <strain evidence="6">cv. Fuchu</strain>
    </source>
</reference>
<keyword evidence="2" id="KW-0732">Signal</keyword>
<dbReference type="GO" id="GO:0016788">
    <property type="term" value="F:hydrolase activity, acting on ester bonds"/>
    <property type="evidence" value="ECO:0007669"/>
    <property type="project" value="InterPro"/>
</dbReference>
<dbReference type="OrthoDB" id="1600564at2759"/>
<dbReference type="Proteomes" id="UP000585474">
    <property type="component" value="Unassembled WGS sequence"/>
</dbReference>
<dbReference type="Pfam" id="PF00657">
    <property type="entry name" value="Lipase_GDSL"/>
    <property type="match status" value="1"/>
</dbReference>